<dbReference type="SMART" id="SM00105">
    <property type="entry name" value="ArfGap"/>
    <property type="match status" value="1"/>
</dbReference>
<reference evidence="5" key="1">
    <citation type="journal article" date="2021" name="Sci. Rep.">
        <title>Diploid genomic architecture of Nitzschia inconspicua, an elite biomass production diatom.</title>
        <authorList>
            <person name="Oliver A."/>
            <person name="Podell S."/>
            <person name="Pinowska A."/>
            <person name="Traller J.C."/>
            <person name="Smith S.R."/>
            <person name="McClure R."/>
            <person name="Beliaev A."/>
            <person name="Bohutskyi P."/>
            <person name="Hill E.A."/>
            <person name="Rabines A."/>
            <person name="Zheng H."/>
            <person name="Allen L.Z."/>
            <person name="Kuo A."/>
            <person name="Grigoriev I.V."/>
            <person name="Allen A.E."/>
            <person name="Hazlebeck D."/>
            <person name="Allen E.E."/>
        </authorList>
    </citation>
    <scope>NUCLEOTIDE SEQUENCE</scope>
    <source>
        <strain evidence="5">Hildebrandi</strain>
    </source>
</reference>
<keyword evidence="5" id="KW-0378">Hydrolase</keyword>
<feature type="domain" description="Arf-GAP" evidence="4">
    <location>
        <begin position="8"/>
        <end position="126"/>
    </location>
</feature>
<dbReference type="Proteomes" id="UP000693970">
    <property type="component" value="Unassembled WGS sequence"/>
</dbReference>
<dbReference type="GO" id="GO:0048205">
    <property type="term" value="P:COPI coating of Golgi vesicle"/>
    <property type="evidence" value="ECO:0007669"/>
    <property type="project" value="TreeGrafter"/>
</dbReference>
<dbReference type="CDD" id="cd08830">
    <property type="entry name" value="ArfGap_ArfGap1"/>
    <property type="match status" value="1"/>
</dbReference>
<proteinExistence type="predicted"/>
<reference evidence="5" key="2">
    <citation type="submission" date="2021-04" db="EMBL/GenBank/DDBJ databases">
        <authorList>
            <person name="Podell S."/>
        </authorList>
    </citation>
    <scope>NUCLEOTIDE SEQUENCE</scope>
    <source>
        <strain evidence="5">Hildebrandi</strain>
    </source>
</reference>
<keyword evidence="2" id="KW-0862">Zinc</keyword>
<accession>A0A9K3M4S1</accession>
<evidence type="ECO:0000313" key="6">
    <source>
        <dbReference type="Proteomes" id="UP000693970"/>
    </source>
</evidence>
<dbReference type="GO" id="GO:0005096">
    <property type="term" value="F:GTPase activator activity"/>
    <property type="evidence" value="ECO:0007669"/>
    <property type="project" value="InterPro"/>
</dbReference>
<dbReference type="InterPro" id="IPR029059">
    <property type="entry name" value="AB_hydrolase_5"/>
</dbReference>
<evidence type="ECO:0000256" key="1">
    <source>
        <dbReference type="ARBA" id="ARBA00022723"/>
    </source>
</evidence>
<evidence type="ECO:0000256" key="3">
    <source>
        <dbReference type="PROSITE-ProRule" id="PRU00288"/>
    </source>
</evidence>
<evidence type="ECO:0000313" key="5">
    <source>
        <dbReference type="EMBL" id="KAG7374138.1"/>
    </source>
</evidence>
<dbReference type="GO" id="GO:0000139">
    <property type="term" value="C:Golgi membrane"/>
    <property type="evidence" value="ECO:0007669"/>
    <property type="project" value="GOC"/>
</dbReference>
<dbReference type="PANTHER" id="PTHR45686">
    <property type="entry name" value="ADP-RIBOSYLATION FACTOR GTPASE ACTIVATING PROTEIN 3, ISOFORM H-RELATED"/>
    <property type="match status" value="1"/>
</dbReference>
<sequence>MATCCMPAEDQAVVKALPGNSKCADCGSNANLTWCSISFGILLCMECSGRHRGLGVHISFVRSLNLDSFSEKQVQTMKAGGNDECNNYLLSHGSIATDTPASDKYNNPVAELYKLRLKARVEGTPEPTELPSRSKSNDYKLFSSQKPVRGTLDLTNTTPSPNIVSACVSAYKYTLWPLAPIMIDQLSHKHQIMSLFGLASMVGAATIAVTTRPATTLSKVVERLCGVVTGSLILVGPALMGRDFQRRRLEAFSPAVDDFTQRCLAGRSKRNLGYEVFFPPNVSIGDTVDHAIVFYPGMLVDHLAYAAVLGKLSDQGILVLLVSAEPTRMANQVATLDHLKRLRHEITTLMGITAKEWIIGGHCLGGMAAAGLMQQRKFPTDISRLIQWAVPGEPCNLRKSNSVQAALRISASKDEIVKPFEINDAHIRSKFPPTCILQIERIVGGNHAGFGHYGPQNFPWKDGERQGINLEQQQTKVVQWTARFIRSLKSKDD</sequence>
<name>A0A9K3M4S1_9STRA</name>
<dbReference type="AlphaFoldDB" id="A0A9K3M4S1"/>
<comment type="caution">
    <text evidence="5">The sequence shown here is derived from an EMBL/GenBank/DDBJ whole genome shotgun (WGS) entry which is preliminary data.</text>
</comment>
<organism evidence="5 6">
    <name type="scientific">Nitzschia inconspicua</name>
    <dbReference type="NCBI Taxonomy" id="303405"/>
    <lineage>
        <taxon>Eukaryota</taxon>
        <taxon>Sar</taxon>
        <taxon>Stramenopiles</taxon>
        <taxon>Ochrophyta</taxon>
        <taxon>Bacillariophyta</taxon>
        <taxon>Bacillariophyceae</taxon>
        <taxon>Bacillariophycidae</taxon>
        <taxon>Bacillariales</taxon>
        <taxon>Bacillariaceae</taxon>
        <taxon>Nitzschia</taxon>
    </lineage>
</organism>
<dbReference type="GO" id="GO:0016787">
    <property type="term" value="F:hydrolase activity"/>
    <property type="evidence" value="ECO:0007669"/>
    <property type="project" value="UniProtKB-KW"/>
</dbReference>
<evidence type="ECO:0000259" key="4">
    <source>
        <dbReference type="PROSITE" id="PS50115"/>
    </source>
</evidence>
<gene>
    <name evidence="5" type="ORF">IV203_013233</name>
</gene>
<dbReference type="GO" id="GO:0008270">
    <property type="term" value="F:zinc ion binding"/>
    <property type="evidence" value="ECO:0007669"/>
    <property type="project" value="UniProtKB-KW"/>
</dbReference>
<dbReference type="EMBL" id="JAGRRH010000001">
    <property type="protein sequence ID" value="KAG7374138.1"/>
    <property type="molecule type" value="Genomic_DNA"/>
</dbReference>
<dbReference type="PANTHER" id="PTHR45686:SF4">
    <property type="entry name" value="ADP-RIBOSYLATION FACTOR GTPASE ACTIVATING PROTEIN 3, ISOFORM H"/>
    <property type="match status" value="1"/>
</dbReference>
<dbReference type="OrthoDB" id="43532at2759"/>
<keyword evidence="3" id="KW-0863">Zinc-finger</keyword>
<dbReference type="Pfam" id="PF12695">
    <property type="entry name" value="Abhydrolase_5"/>
    <property type="match status" value="1"/>
</dbReference>
<dbReference type="InterPro" id="IPR001164">
    <property type="entry name" value="ArfGAP_dom"/>
</dbReference>
<dbReference type="Pfam" id="PF01412">
    <property type="entry name" value="ArfGap"/>
    <property type="match status" value="1"/>
</dbReference>
<evidence type="ECO:0000256" key="2">
    <source>
        <dbReference type="ARBA" id="ARBA00022833"/>
    </source>
</evidence>
<keyword evidence="1" id="KW-0479">Metal-binding</keyword>
<protein>
    <submittedName>
        <fullName evidence="5">Alpha/beta fold family hydrolase</fullName>
    </submittedName>
</protein>
<dbReference type="PROSITE" id="PS50115">
    <property type="entry name" value="ARFGAP"/>
    <property type="match status" value="1"/>
</dbReference>
<keyword evidence="6" id="KW-1185">Reference proteome</keyword>